<organism evidence="3 4">
    <name type="scientific">Commensalibacter melissae</name>
    <dbReference type="NCBI Taxonomy" id="2070537"/>
    <lineage>
        <taxon>Bacteria</taxon>
        <taxon>Pseudomonadati</taxon>
        <taxon>Pseudomonadota</taxon>
        <taxon>Alphaproteobacteria</taxon>
        <taxon>Acetobacterales</taxon>
        <taxon>Acetobacteraceae</taxon>
    </lineage>
</organism>
<dbReference type="InterPro" id="IPR012341">
    <property type="entry name" value="6hp_glycosidase-like_sf"/>
</dbReference>
<comment type="similarity">
    <text evidence="1">Belongs to the N-acylglucosamine 2-epimerase family.</text>
</comment>
<dbReference type="AlphaFoldDB" id="A0A318N1K0"/>
<dbReference type="GO" id="GO:0005975">
    <property type="term" value="P:carbohydrate metabolic process"/>
    <property type="evidence" value="ECO:0007669"/>
    <property type="project" value="InterPro"/>
</dbReference>
<gene>
    <name evidence="3" type="ORF">DK869_06415</name>
</gene>
<proteinExistence type="inferred from homology"/>
<dbReference type="OrthoDB" id="9806359at2"/>
<dbReference type="Gene3D" id="1.50.10.10">
    <property type="match status" value="1"/>
</dbReference>
<keyword evidence="2 3" id="KW-0413">Isomerase</keyword>
<dbReference type="Pfam" id="PF07221">
    <property type="entry name" value="GlcNAc_2-epim"/>
    <property type="match status" value="1"/>
</dbReference>
<dbReference type="InterPro" id="IPR008928">
    <property type="entry name" value="6-hairpin_glycosidase_sf"/>
</dbReference>
<protein>
    <submittedName>
        <fullName evidence="3">Mannose-6-phosphate isomerase</fullName>
    </submittedName>
</protein>
<evidence type="ECO:0000313" key="3">
    <source>
        <dbReference type="EMBL" id="PXZ00261.1"/>
    </source>
</evidence>
<dbReference type="SUPFAM" id="SSF48208">
    <property type="entry name" value="Six-hairpin glycosidases"/>
    <property type="match status" value="1"/>
</dbReference>
<name>A0A318N1K0_9PROT</name>
<dbReference type="RefSeq" id="WP_110439184.1">
    <property type="nucleotide sequence ID" value="NZ_CP046393.1"/>
</dbReference>
<keyword evidence="4" id="KW-1185">Reference proteome</keyword>
<dbReference type="Proteomes" id="UP000247565">
    <property type="component" value="Unassembled WGS sequence"/>
</dbReference>
<dbReference type="EMBL" id="QGLT01000003">
    <property type="protein sequence ID" value="PXZ00261.1"/>
    <property type="molecule type" value="Genomic_DNA"/>
</dbReference>
<evidence type="ECO:0000313" key="4">
    <source>
        <dbReference type="Proteomes" id="UP000247565"/>
    </source>
</evidence>
<reference evidence="3 4" key="1">
    <citation type="submission" date="2018-05" db="EMBL/GenBank/DDBJ databases">
        <title>Reference genomes for bee gut microbiota database.</title>
        <authorList>
            <person name="Ellegaard K.M."/>
        </authorList>
    </citation>
    <scope>NUCLEOTIDE SEQUENCE [LARGE SCALE GENOMIC DNA]</scope>
    <source>
        <strain evidence="3 4">ESL0284</strain>
    </source>
</reference>
<dbReference type="InterPro" id="IPR010819">
    <property type="entry name" value="AGE/CE"/>
</dbReference>
<comment type="caution">
    <text evidence="3">The sequence shown here is derived from an EMBL/GenBank/DDBJ whole genome shotgun (WGS) entry which is preliminary data.</text>
</comment>
<dbReference type="GO" id="GO:0016853">
    <property type="term" value="F:isomerase activity"/>
    <property type="evidence" value="ECO:0007669"/>
    <property type="project" value="UniProtKB-KW"/>
</dbReference>
<evidence type="ECO:0000256" key="2">
    <source>
        <dbReference type="ARBA" id="ARBA00023235"/>
    </source>
</evidence>
<sequence length="403" mass="47159">MPISQNITRYYILFTSWLFDKALPYWGTIGCDGTAENPFLYGVHEQLKLDGQPDFPGYKRMRVQARQLYTFSQAGLLGWTKGNIIAERIYIFMQNALQGEGHWAKSLTRNGKILDKASDLYDLAFIIFSLAWYGKLSNNPRPIQQARQTIQWILQFMAYPEGGFKNILPLTAGYRQQNPHMHLLEATLALFEVTQNERDLLLAHKLISLFKNHFFDHQAGVLGEYYTEGWFNAPCMARESIEPGHQYEWIWLLYEYQRLTGISYKKEIDRLFLFNRLHAIDPKTGLVADKVRRDGTLTHKSARLWVQTEALRATIHNQDEMSCRHLVQILHNLLYRYFTHCPSGTWQDQLDDHYHYRNDKIPTSSFYHIMSAYIQLHKTINLSTLSTDFPTINNPIDQQKVIQ</sequence>
<accession>A0A318N1K0</accession>
<dbReference type="PANTHER" id="PTHR15108">
    <property type="entry name" value="N-ACYLGLUCOSAMINE-2-EPIMERASE"/>
    <property type="match status" value="1"/>
</dbReference>
<evidence type="ECO:0000256" key="1">
    <source>
        <dbReference type="ARBA" id="ARBA00008558"/>
    </source>
</evidence>